<dbReference type="EMBL" id="JBHSYM010000109">
    <property type="protein sequence ID" value="MFC7017743.1"/>
    <property type="molecule type" value="Genomic_DNA"/>
</dbReference>
<dbReference type="InterPro" id="IPR000601">
    <property type="entry name" value="PKD_dom"/>
</dbReference>
<evidence type="ECO:0000256" key="1">
    <source>
        <dbReference type="ARBA" id="ARBA00005564"/>
    </source>
</evidence>
<gene>
    <name evidence="4" type="ORF">ACFQMH_39875</name>
</gene>
<proteinExistence type="inferred from homology"/>
<dbReference type="SUPFAM" id="SSF50974">
    <property type="entry name" value="Nitrous oxide reductase, N-terminal domain"/>
    <property type="match status" value="1"/>
</dbReference>
<name>A0ABW2EHD6_9ACTN</name>
<dbReference type="InterPro" id="IPR013783">
    <property type="entry name" value="Ig-like_fold"/>
</dbReference>
<dbReference type="CDD" id="cd00146">
    <property type="entry name" value="PKD"/>
    <property type="match status" value="1"/>
</dbReference>
<dbReference type="Gene3D" id="2.130.10.10">
    <property type="entry name" value="YVTN repeat-like/Quinoprotein amine dehydrogenase"/>
    <property type="match status" value="3"/>
</dbReference>
<keyword evidence="5" id="KW-1185">Reference proteome</keyword>
<reference evidence="5" key="1">
    <citation type="journal article" date="2019" name="Int. J. Syst. Evol. Microbiol.">
        <title>The Global Catalogue of Microorganisms (GCM) 10K type strain sequencing project: providing services to taxonomists for standard genome sequencing and annotation.</title>
        <authorList>
            <consortium name="The Broad Institute Genomics Platform"/>
            <consortium name="The Broad Institute Genome Sequencing Center for Infectious Disease"/>
            <person name="Wu L."/>
            <person name="Ma J."/>
        </authorList>
    </citation>
    <scope>NUCLEOTIDE SEQUENCE [LARGE SCALE GENOMIC DNA]</scope>
    <source>
        <strain evidence="5">JCM 4855</strain>
    </source>
</reference>
<dbReference type="InterPro" id="IPR050282">
    <property type="entry name" value="Cycloisomerase_2"/>
</dbReference>
<feature type="domain" description="PKD" evidence="3">
    <location>
        <begin position="391"/>
        <end position="444"/>
    </location>
</feature>
<dbReference type="InterPro" id="IPR019405">
    <property type="entry name" value="Lactonase_7-beta_prop"/>
</dbReference>
<dbReference type="Gene3D" id="2.60.40.10">
    <property type="entry name" value="Immunoglobulins"/>
    <property type="match status" value="1"/>
</dbReference>
<evidence type="ECO:0000313" key="5">
    <source>
        <dbReference type="Proteomes" id="UP001596409"/>
    </source>
</evidence>
<evidence type="ECO:0000259" key="3">
    <source>
        <dbReference type="PROSITE" id="PS50093"/>
    </source>
</evidence>
<dbReference type="PANTHER" id="PTHR30344:SF1">
    <property type="entry name" value="6-PHOSPHOGLUCONOLACTONASE"/>
    <property type="match status" value="1"/>
</dbReference>
<dbReference type="InterPro" id="IPR022409">
    <property type="entry name" value="PKD/Chitinase_dom"/>
</dbReference>
<organism evidence="4 5">
    <name type="scientific">Streptomyces viridiviolaceus</name>
    <dbReference type="NCBI Taxonomy" id="68282"/>
    <lineage>
        <taxon>Bacteria</taxon>
        <taxon>Bacillati</taxon>
        <taxon>Actinomycetota</taxon>
        <taxon>Actinomycetes</taxon>
        <taxon>Kitasatosporales</taxon>
        <taxon>Streptomycetaceae</taxon>
        <taxon>Streptomyces</taxon>
    </lineage>
</organism>
<keyword evidence="2" id="KW-0732">Signal</keyword>
<dbReference type="Pfam" id="PF18911">
    <property type="entry name" value="PKD_4"/>
    <property type="match status" value="1"/>
</dbReference>
<dbReference type="PANTHER" id="PTHR30344">
    <property type="entry name" value="6-PHOSPHOGLUCONOLACTONASE-RELATED"/>
    <property type="match status" value="1"/>
</dbReference>
<dbReference type="Proteomes" id="UP001596409">
    <property type="component" value="Unassembled WGS sequence"/>
</dbReference>
<dbReference type="PROSITE" id="PS50093">
    <property type="entry name" value="PKD"/>
    <property type="match status" value="1"/>
</dbReference>
<comment type="caution">
    <text evidence="4">The sequence shown here is derived from an EMBL/GenBank/DDBJ whole genome shotgun (WGS) entry which is preliminary data.</text>
</comment>
<dbReference type="InterPro" id="IPR011045">
    <property type="entry name" value="N2O_reductase_N"/>
</dbReference>
<feature type="chain" id="PRO_5047422291" evidence="2">
    <location>
        <begin position="20"/>
        <end position="473"/>
    </location>
</feature>
<dbReference type="SMART" id="SM00089">
    <property type="entry name" value="PKD"/>
    <property type="match status" value="1"/>
</dbReference>
<dbReference type="InterPro" id="IPR015943">
    <property type="entry name" value="WD40/YVTN_repeat-like_dom_sf"/>
</dbReference>
<accession>A0ABW2EHD6</accession>
<evidence type="ECO:0000313" key="4">
    <source>
        <dbReference type="EMBL" id="MFC7017743.1"/>
    </source>
</evidence>
<sequence>MSSVVALAATGLLAPSAVATSSSGTSALSSAAGAPGRYMLVGGTGTGHVSVFGVARDGSLTKAGSPTAADAGFSIVVTPDGKKAYIGSLSKKTIKGYSIGADGTLTAIPGAVAQYDAAVIGLAFSPDGTKLLATVGGKESGTIRALSVSSTGTLTPLGAPLTIPGTSYLTQPVVTPNGRYVFASSFSASTVTAYAIGPSGLTQVGQSLDAGKGPAIPGITPDGRFLYLTNEQGNTITGFAVGTDGSLTPTPGSPYATGGLPHGIAVTPDSKRLYFPEAGNGKINGFQIAADGELTPLANLPVAAPANTMPGLVLLSPDTKKLFVVDVLATSLTSKVHSYNIATDGGLAPTGLPSTDTGVLFSDGPNTVMTPNQGPTAQVRTVHSSGTTGVFSASGSADSDGSVVKYRWNFGDGTTATTTTPEVTHTFGSTGTRTVSVTVVDDEGCSTTRVFTGQVVTCNGGTKARSATQVTFQ</sequence>
<protein>
    <submittedName>
        <fullName evidence="4">Beta-propeller fold lactonase family protein</fullName>
    </submittedName>
</protein>
<comment type="similarity">
    <text evidence="1">Belongs to the cycloisomerase 2 family.</text>
</comment>
<dbReference type="Pfam" id="PF10282">
    <property type="entry name" value="Lactonase"/>
    <property type="match status" value="1"/>
</dbReference>
<feature type="signal peptide" evidence="2">
    <location>
        <begin position="1"/>
        <end position="19"/>
    </location>
</feature>
<dbReference type="RefSeq" id="WP_189880078.1">
    <property type="nucleotide sequence ID" value="NZ_BMWA01000038.1"/>
</dbReference>
<evidence type="ECO:0000256" key="2">
    <source>
        <dbReference type="SAM" id="SignalP"/>
    </source>
</evidence>